<evidence type="ECO:0000313" key="2">
    <source>
        <dbReference type="Proteomes" id="UP000295388"/>
    </source>
</evidence>
<protein>
    <submittedName>
        <fullName evidence="1">Uncharacterized protein</fullName>
    </submittedName>
</protein>
<sequence>MNDPTETLLAQSLANHATEAPSDTSLLADVHTRLGRRRRARTAGAAVLACAAVATAITGINNLTNEVAPSPAPATVAQPAKGWHWESYSNIQIQVPDSWQDGTFSHLWTCRGGKPAGPTVGRPTTGIVPMMACGSLAPPVAERVSHAFFDYNLQPGVFARGNGWTEEAKVFGAVGVSVFTDDDAVRRQIIDSAQLITGTDAYGCAPSSPAVGNTRWRPETGDGVAAMGEVKSIQICAYRGTTSANQPPPLVASAQLTGDDARAVGEALREAPEIPDRGVFSGNVTAAEGCQVSDSEILVLRLRGDSGEQEVVSRFAQCGATGFDDGLMVRQLTKPVLKPVVDAINRPEFIPPALQHLLR</sequence>
<dbReference type="AlphaFoldDB" id="A0A4R6JEM6"/>
<keyword evidence="2" id="KW-1185">Reference proteome</keyword>
<evidence type="ECO:0000313" key="1">
    <source>
        <dbReference type="EMBL" id="TDO34309.1"/>
    </source>
</evidence>
<reference evidence="1 2" key="1">
    <citation type="submission" date="2019-03" db="EMBL/GenBank/DDBJ databases">
        <title>Genomic Encyclopedia of Type Strains, Phase III (KMG-III): the genomes of soil and plant-associated and newly described type strains.</title>
        <authorList>
            <person name="Whitman W."/>
        </authorList>
    </citation>
    <scope>NUCLEOTIDE SEQUENCE [LARGE SCALE GENOMIC DNA]</scope>
    <source>
        <strain evidence="1 2">VKM Ac-2527</strain>
    </source>
</reference>
<dbReference type="OrthoDB" id="3294467at2"/>
<dbReference type="Proteomes" id="UP000295388">
    <property type="component" value="Unassembled WGS sequence"/>
</dbReference>
<dbReference type="RefSeq" id="WP_133804845.1">
    <property type="nucleotide sequence ID" value="NZ_SNWQ01000027.1"/>
</dbReference>
<organism evidence="1 2">
    <name type="scientific">Kribbella caucasensis</name>
    <dbReference type="NCBI Taxonomy" id="2512215"/>
    <lineage>
        <taxon>Bacteria</taxon>
        <taxon>Bacillati</taxon>
        <taxon>Actinomycetota</taxon>
        <taxon>Actinomycetes</taxon>
        <taxon>Propionibacteriales</taxon>
        <taxon>Kribbellaceae</taxon>
        <taxon>Kribbella</taxon>
    </lineage>
</organism>
<dbReference type="EMBL" id="SNWQ01000027">
    <property type="protein sequence ID" value="TDO34309.1"/>
    <property type="molecule type" value="Genomic_DNA"/>
</dbReference>
<proteinExistence type="predicted"/>
<comment type="caution">
    <text evidence="1">The sequence shown here is derived from an EMBL/GenBank/DDBJ whole genome shotgun (WGS) entry which is preliminary data.</text>
</comment>
<name>A0A4R6JEM6_9ACTN</name>
<accession>A0A4R6JEM6</accession>
<gene>
    <name evidence="1" type="ORF">EV643_1273</name>
</gene>